<name>A0A017S723_ASPRC</name>
<dbReference type="PANTHER" id="PTHR24201:SF15">
    <property type="entry name" value="ANKYRIN REPEAT DOMAIN-CONTAINING PROTEIN 66"/>
    <property type="match status" value="1"/>
</dbReference>
<dbReference type="PANTHER" id="PTHR24201">
    <property type="entry name" value="ANK_REP_REGION DOMAIN-CONTAINING PROTEIN"/>
    <property type="match status" value="1"/>
</dbReference>
<dbReference type="Gene3D" id="1.25.40.20">
    <property type="entry name" value="Ankyrin repeat-containing domain"/>
    <property type="match status" value="1"/>
</dbReference>
<keyword evidence="5" id="KW-1185">Reference proteome</keyword>
<dbReference type="EMBL" id="KK088440">
    <property type="protein sequence ID" value="EYE91955.1"/>
    <property type="molecule type" value="Genomic_DNA"/>
</dbReference>
<sequence>MPLTAAINYPEIPRLFFNAGAGPNIPSQQGQSPIFIAAMPGSAKVIQSLIKIGTDPEIFDSYEWTPICATVDCGHNDTILRVLIGGGANIADTITGIGSRPLHLAVYKPPHVMQLLLEFAKRLDLN</sequence>
<protein>
    <submittedName>
        <fullName evidence="4">Uncharacterized protein</fullName>
    </submittedName>
</protein>
<dbReference type="InterPro" id="IPR036770">
    <property type="entry name" value="Ankyrin_rpt-contain_sf"/>
</dbReference>
<dbReference type="SUPFAM" id="SSF48403">
    <property type="entry name" value="Ankyrin repeat"/>
    <property type="match status" value="1"/>
</dbReference>
<gene>
    <name evidence="4" type="ORF">EURHEDRAFT_380619</name>
</gene>
<reference evidence="5" key="1">
    <citation type="journal article" date="2014" name="Nat. Commun.">
        <title>Genomic adaptations of the halophilic Dead Sea filamentous fungus Eurotium rubrum.</title>
        <authorList>
            <person name="Kis-Papo T."/>
            <person name="Weig A.R."/>
            <person name="Riley R."/>
            <person name="Persoh D."/>
            <person name="Salamov A."/>
            <person name="Sun H."/>
            <person name="Lipzen A."/>
            <person name="Wasser S.P."/>
            <person name="Rambold G."/>
            <person name="Grigoriev I.V."/>
            <person name="Nevo E."/>
        </authorList>
    </citation>
    <scope>NUCLEOTIDE SEQUENCE [LARGE SCALE GENOMIC DNA]</scope>
    <source>
        <strain evidence="5">CBS 135680</strain>
    </source>
</reference>
<dbReference type="Pfam" id="PF12796">
    <property type="entry name" value="Ank_2"/>
    <property type="match status" value="1"/>
</dbReference>
<dbReference type="STRING" id="1388766.A0A017S723"/>
<dbReference type="PROSITE" id="PS50088">
    <property type="entry name" value="ANK_REPEAT"/>
    <property type="match status" value="1"/>
</dbReference>
<dbReference type="InterPro" id="IPR002110">
    <property type="entry name" value="Ankyrin_rpt"/>
</dbReference>
<evidence type="ECO:0000256" key="2">
    <source>
        <dbReference type="ARBA" id="ARBA00023043"/>
    </source>
</evidence>
<organism evidence="4 5">
    <name type="scientific">Aspergillus ruber (strain CBS 135680)</name>
    <dbReference type="NCBI Taxonomy" id="1388766"/>
    <lineage>
        <taxon>Eukaryota</taxon>
        <taxon>Fungi</taxon>
        <taxon>Dikarya</taxon>
        <taxon>Ascomycota</taxon>
        <taxon>Pezizomycotina</taxon>
        <taxon>Eurotiomycetes</taxon>
        <taxon>Eurotiomycetidae</taxon>
        <taxon>Eurotiales</taxon>
        <taxon>Aspergillaceae</taxon>
        <taxon>Aspergillus</taxon>
        <taxon>Aspergillus subgen. Aspergillus</taxon>
    </lineage>
</organism>
<keyword evidence="1" id="KW-0677">Repeat</keyword>
<dbReference type="OrthoDB" id="341259at2759"/>
<dbReference type="GeneID" id="63694440"/>
<dbReference type="SMART" id="SM00248">
    <property type="entry name" value="ANK"/>
    <property type="match status" value="3"/>
</dbReference>
<evidence type="ECO:0000313" key="5">
    <source>
        <dbReference type="Proteomes" id="UP000019804"/>
    </source>
</evidence>
<proteinExistence type="predicted"/>
<keyword evidence="2 3" id="KW-0040">ANK repeat</keyword>
<dbReference type="InterPro" id="IPR050776">
    <property type="entry name" value="Ank_Repeat/CDKN_Inhibitor"/>
</dbReference>
<dbReference type="Proteomes" id="UP000019804">
    <property type="component" value="Unassembled WGS sequence"/>
</dbReference>
<dbReference type="AlphaFoldDB" id="A0A017S723"/>
<evidence type="ECO:0000313" key="4">
    <source>
        <dbReference type="EMBL" id="EYE91955.1"/>
    </source>
</evidence>
<dbReference type="HOGENOM" id="CLU_1981207_0_0_1"/>
<accession>A0A017S723</accession>
<dbReference type="PROSITE" id="PS50297">
    <property type="entry name" value="ANK_REP_REGION"/>
    <property type="match status" value="1"/>
</dbReference>
<feature type="repeat" description="ANK" evidence="3">
    <location>
        <begin position="29"/>
        <end position="61"/>
    </location>
</feature>
<evidence type="ECO:0000256" key="3">
    <source>
        <dbReference type="PROSITE-ProRule" id="PRU00023"/>
    </source>
</evidence>
<dbReference type="RefSeq" id="XP_040635645.1">
    <property type="nucleotide sequence ID" value="XM_040779316.1"/>
</dbReference>
<evidence type="ECO:0000256" key="1">
    <source>
        <dbReference type="ARBA" id="ARBA00022737"/>
    </source>
</evidence>